<dbReference type="KEGG" id="chu:CHU_2930"/>
<evidence type="ECO:0000313" key="3">
    <source>
        <dbReference type="Proteomes" id="UP000001822"/>
    </source>
</evidence>
<accession>A0A6N4SUK5</accession>
<organism evidence="2 3">
    <name type="scientific">Cytophaga hutchinsonii (strain ATCC 33406 / DSM 1761 / CIP 103989 / NBRC 15051 / NCIMB 9469 / D465)</name>
    <dbReference type="NCBI Taxonomy" id="269798"/>
    <lineage>
        <taxon>Bacteria</taxon>
        <taxon>Pseudomonadati</taxon>
        <taxon>Bacteroidota</taxon>
        <taxon>Cytophagia</taxon>
        <taxon>Cytophagales</taxon>
        <taxon>Cytophagaceae</taxon>
        <taxon>Cytophaga</taxon>
    </lineage>
</organism>
<feature type="domain" description="DUF1543" evidence="1">
    <location>
        <begin position="20"/>
        <end position="70"/>
    </location>
</feature>
<protein>
    <recommendedName>
        <fullName evidence="1">DUF1543 domain-containing protein</fullName>
    </recommendedName>
</protein>
<name>A0A6N4SUK5_CYTH3</name>
<dbReference type="Proteomes" id="UP000001822">
    <property type="component" value="Chromosome"/>
</dbReference>
<sequence>MNISQPKLFMLLLGCKPAGRHTEQHDVFFGIGDSLKELVPAMHAFWPEAKKNLHADAWREVHTVQQYTIRARLKTEATETIDATGALNLFFINLGGYRKGEFEEHHYKMLIVAKDADAAVALAKKETFYKQNGFKGASAHIDDKYGIDADDVYSVQEILPEIFSARYTIEITAATENETVPDNIHLGYLPLWKIT</sequence>
<dbReference type="InterPro" id="IPR011440">
    <property type="entry name" value="DUF1543"/>
</dbReference>
<dbReference type="AlphaFoldDB" id="A0A6N4SUK5"/>
<dbReference type="OrthoDB" id="850243at2"/>
<keyword evidence="3" id="KW-1185">Reference proteome</keyword>
<dbReference type="EMBL" id="CP000383">
    <property type="protein sequence ID" value="ABG60172.1"/>
    <property type="molecule type" value="Genomic_DNA"/>
</dbReference>
<proteinExistence type="predicted"/>
<evidence type="ECO:0000259" key="1">
    <source>
        <dbReference type="Pfam" id="PF07566"/>
    </source>
</evidence>
<gene>
    <name evidence="2" type="ordered locus">CHU_2930</name>
</gene>
<dbReference type="Pfam" id="PF07566">
    <property type="entry name" value="DUF1543"/>
    <property type="match status" value="1"/>
</dbReference>
<evidence type="ECO:0000313" key="2">
    <source>
        <dbReference type="EMBL" id="ABG60172.1"/>
    </source>
</evidence>
<reference evidence="2 3" key="1">
    <citation type="journal article" date="2007" name="Appl. Environ. Microbiol.">
        <title>Genome sequence of the cellulolytic gliding bacterium Cytophaga hutchinsonii.</title>
        <authorList>
            <person name="Xie G."/>
            <person name="Bruce D.C."/>
            <person name="Challacombe J.F."/>
            <person name="Chertkov O."/>
            <person name="Detter J.C."/>
            <person name="Gilna P."/>
            <person name="Han C.S."/>
            <person name="Lucas S."/>
            <person name="Misra M."/>
            <person name="Myers G.L."/>
            <person name="Richardson P."/>
            <person name="Tapia R."/>
            <person name="Thayer N."/>
            <person name="Thompson L.S."/>
            <person name="Brettin T.S."/>
            <person name="Henrissat B."/>
            <person name="Wilson D.B."/>
            <person name="McBride M.J."/>
        </authorList>
    </citation>
    <scope>NUCLEOTIDE SEQUENCE [LARGE SCALE GENOMIC DNA]</scope>
    <source>
        <strain evidence="3">ATCC 33406 / DSM 1761 / CIP 103989 / NBRC 15051 / NCIMB 9469 / D465</strain>
    </source>
</reference>
<dbReference type="Gene3D" id="3.10.20.10">
    <property type="match status" value="2"/>
</dbReference>
<dbReference type="RefSeq" id="WP_011586282.1">
    <property type="nucleotide sequence ID" value="NC_008255.1"/>
</dbReference>